<dbReference type="EMBL" id="RDQH01000337">
    <property type="protein sequence ID" value="RXH84500.1"/>
    <property type="molecule type" value="Genomic_DNA"/>
</dbReference>
<dbReference type="SUPFAM" id="SSF54171">
    <property type="entry name" value="DNA-binding domain"/>
    <property type="match status" value="2"/>
</dbReference>
<keyword evidence="4" id="KW-0804">Transcription</keyword>
<dbReference type="PANTHER" id="PTHR12396">
    <property type="entry name" value="METHYL-CPG BINDING PROTEIN, MBD"/>
    <property type="match status" value="1"/>
</dbReference>
<evidence type="ECO:0000256" key="3">
    <source>
        <dbReference type="ARBA" id="ARBA00023125"/>
    </source>
</evidence>
<keyword evidence="9" id="KW-1185">Reference proteome</keyword>
<dbReference type="AlphaFoldDB" id="A0A498IMQ2"/>
<dbReference type="GO" id="GO:0005634">
    <property type="term" value="C:nucleus"/>
    <property type="evidence" value="ECO:0007669"/>
    <property type="project" value="UniProtKB-SubCell"/>
</dbReference>
<comment type="caution">
    <text evidence="8">The sequence shown here is derived from an EMBL/GenBank/DDBJ whole genome shotgun (WGS) entry which is preliminary data.</text>
</comment>
<dbReference type="STRING" id="3750.A0A498IMQ2"/>
<evidence type="ECO:0000256" key="1">
    <source>
        <dbReference type="ARBA" id="ARBA00004123"/>
    </source>
</evidence>
<evidence type="ECO:0000256" key="5">
    <source>
        <dbReference type="ARBA" id="ARBA00023242"/>
    </source>
</evidence>
<evidence type="ECO:0000259" key="7">
    <source>
        <dbReference type="PROSITE" id="PS50982"/>
    </source>
</evidence>
<dbReference type="InterPro" id="IPR016177">
    <property type="entry name" value="DNA-bd_dom_sf"/>
</dbReference>
<keyword evidence="3" id="KW-0238">DNA-binding</keyword>
<dbReference type="Pfam" id="PF01429">
    <property type="entry name" value="MBD"/>
    <property type="match status" value="2"/>
</dbReference>
<dbReference type="GO" id="GO:0003677">
    <property type="term" value="F:DNA binding"/>
    <property type="evidence" value="ECO:0007669"/>
    <property type="project" value="UniProtKB-KW"/>
</dbReference>
<organism evidence="8 9">
    <name type="scientific">Malus domestica</name>
    <name type="common">Apple</name>
    <name type="synonym">Pyrus malus</name>
    <dbReference type="NCBI Taxonomy" id="3750"/>
    <lineage>
        <taxon>Eukaryota</taxon>
        <taxon>Viridiplantae</taxon>
        <taxon>Streptophyta</taxon>
        <taxon>Embryophyta</taxon>
        <taxon>Tracheophyta</taxon>
        <taxon>Spermatophyta</taxon>
        <taxon>Magnoliopsida</taxon>
        <taxon>eudicotyledons</taxon>
        <taxon>Gunneridae</taxon>
        <taxon>Pentapetalae</taxon>
        <taxon>rosids</taxon>
        <taxon>fabids</taxon>
        <taxon>Rosales</taxon>
        <taxon>Rosaceae</taxon>
        <taxon>Amygdaloideae</taxon>
        <taxon>Maleae</taxon>
        <taxon>Malus</taxon>
    </lineage>
</organism>
<proteinExistence type="predicted"/>
<feature type="compositionally biased region" description="Polar residues" evidence="6">
    <location>
        <begin position="33"/>
        <end position="44"/>
    </location>
</feature>
<keyword evidence="5" id="KW-0539">Nucleus</keyword>
<dbReference type="Gene3D" id="3.30.890.10">
    <property type="entry name" value="Methyl-cpg-binding Protein 2, Chain A"/>
    <property type="match status" value="2"/>
</dbReference>
<sequence>MMVKGESSQSEPIPLLTMRPGEEGEEPRSSGSKRQLQLVTTSRSFRLPDGWLVEEKPRPPSSTNPRQTHSDKYYYEPGTGLKFRSLAAVQRYLTEGQIEQRTIRSKPINECNMLLTPRTRRTSSSFVLPDGWEVEEKPRSNINYSGHIDRSYIEPGTGKRFRSLLSVERYLTEANEDFPLKELMPANKSGLSPVSGVQKMNNLGEILSQKVISSSVKRNISGDYDRPSKPIPPAKVNWVLGGPGGNMWNAFMDDSKVPDSVKQKWSETFVSSVSGASVSVARF</sequence>
<dbReference type="PROSITE" id="PS50982">
    <property type="entry name" value="MBD"/>
    <property type="match status" value="2"/>
</dbReference>
<accession>A0A498IMQ2</accession>
<dbReference type="PANTHER" id="PTHR12396:SF38">
    <property type="entry name" value="METHYL-CPG-BINDING DOMAIN-CONTAINING PROTEIN 7"/>
    <property type="match status" value="1"/>
</dbReference>
<evidence type="ECO:0000313" key="8">
    <source>
        <dbReference type="EMBL" id="RXH84500.1"/>
    </source>
</evidence>
<feature type="compositionally biased region" description="Polar residues" evidence="6">
    <location>
        <begin position="1"/>
        <end position="11"/>
    </location>
</feature>
<dbReference type="InterPro" id="IPR001739">
    <property type="entry name" value="Methyl_CpG_DNA-bd"/>
</dbReference>
<keyword evidence="2" id="KW-0805">Transcription regulation</keyword>
<reference evidence="8 9" key="1">
    <citation type="submission" date="2018-10" db="EMBL/GenBank/DDBJ databases">
        <title>A high-quality apple genome assembly.</title>
        <authorList>
            <person name="Hu J."/>
        </authorList>
    </citation>
    <scope>NUCLEOTIDE SEQUENCE [LARGE SCALE GENOMIC DNA]</scope>
    <source>
        <strain evidence="9">cv. HFTH1</strain>
        <tissue evidence="8">Young leaf</tissue>
    </source>
</reference>
<protein>
    <recommendedName>
        <fullName evidence="7">MBD domain-containing protein</fullName>
    </recommendedName>
</protein>
<evidence type="ECO:0000313" key="9">
    <source>
        <dbReference type="Proteomes" id="UP000290289"/>
    </source>
</evidence>
<evidence type="ECO:0000256" key="2">
    <source>
        <dbReference type="ARBA" id="ARBA00023015"/>
    </source>
</evidence>
<feature type="domain" description="MBD" evidence="7">
    <location>
        <begin position="37"/>
        <end position="113"/>
    </location>
</feature>
<feature type="domain" description="MBD" evidence="7">
    <location>
        <begin position="118"/>
        <end position="192"/>
    </location>
</feature>
<gene>
    <name evidence="8" type="ORF">DVH24_032784</name>
</gene>
<feature type="region of interest" description="Disordered" evidence="6">
    <location>
        <begin position="1"/>
        <end position="72"/>
    </location>
</feature>
<name>A0A498IMQ2_MALDO</name>
<evidence type="ECO:0000256" key="6">
    <source>
        <dbReference type="SAM" id="MobiDB-lite"/>
    </source>
</evidence>
<comment type="subcellular location">
    <subcellularLocation>
        <location evidence="1">Nucleus</location>
    </subcellularLocation>
</comment>
<evidence type="ECO:0000256" key="4">
    <source>
        <dbReference type="ARBA" id="ARBA00023163"/>
    </source>
</evidence>
<dbReference type="Proteomes" id="UP000290289">
    <property type="component" value="Chromosome 11"/>
</dbReference>